<feature type="compositionally biased region" description="Polar residues" evidence="1">
    <location>
        <begin position="56"/>
        <end position="66"/>
    </location>
</feature>
<dbReference type="EMBL" id="BLXT01007004">
    <property type="protein sequence ID" value="GFO35748.1"/>
    <property type="molecule type" value="Genomic_DNA"/>
</dbReference>
<reference evidence="2 3" key="1">
    <citation type="journal article" date="2021" name="Elife">
        <title>Chloroplast acquisition without the gene transfer in kleptoplastic sea slugs, Plakobranchus ocellatus.</title>
        <authorList>
            <person name="Maeda T."/>
            <person name="Takahashi S."/>
            <person name="Yoshida T."/>
            <person name="Shimamura S."/>
            <person name="Takaki Y."/>
            <person name="Nagai Y."/>
            <person name="Toyoda A."/>
            <person name="Suzuki Y."/>
            <person name="Arimoto A."/>
            <person name="Ishii H."/>
            <person name="Satoh N."/>
            <person name="Nishiyama T."/>
            <person name="Hasebe M."/>
            <person name="Maruyama T."/>
            <person name="Minagawa J."/>
            <person name="Obokata J."/>
            <person name="Shigenobu S."/>
        </authorList>
    </citation>
    <scope>NUCLEOTIDE SEQUENCE [LARGE SCALE GENOMIC DNA]</scope>
</reference>
<comment type="caution">
    <text evidence="2">The sequence shown here is derived from an EMBL/GenBank/DDBJ whole genome shotgun (WGS) entry which is preliminary data.</text>
</comment>
<evidence type="ECO:0000313" key="3">
    <source>
        <dbReference type="Proteomes" id="UP000735302"/>
    </source>
</evidence>
<dbReference type="Proteomes" id="UP000735302">
    <property type="component" value="Unassembled WGS sequence"/>
</dbReference>
<proteinExistence type="predicted"/>
<feature type="region of interest" description="Disordered" evidence="1">
    <location>
        <begin position="56"/>
        <end position="91"/>
    </location>
</feature>
<keyword evidence="3" id="KW-1185">Reference proteome</keyword>
<sequence length="91" mass="10029">MVPFSLQLLQNQHLVDSQLCLLCRSAAFGHQSKDVYRSSVLKPFCQSAKSRDFFSNLNSGQRTSGELASVSDDNISEDDQPNSLKPASLSH</sequence>
<dbReference type="AlphaFoldDB" id="A0AAV4CV24"/>
<name>A0AAV4CV24_9GAST</name>
<evidence type="ECO:0000256" key="1">
    <source>
        <dbReference type="SAM" id="MobiDB-lite"/>
    </source>
</evidence>
<gene>
    <name evidence="2" type="ORF">PoB_006225300</name>
</gene>
<accession>A0AAV4CV24</accession>
<protein>
    <submittedName>
        <fullName evidence="2">Uncharacterized protein</fullName>
    </submittedName>
</protein>
<organism evidence="2 3">
    <name type="scientific">Plakobranchus ocellatus</name>
    <dbReference type="NCBI Taxonomy" id="259542"/>
    <lineage>
        <taxon>Eukaryota</taxon>
        <taxon>Metazoa</taxon>
        <taxon>Spiralia</taxon>
        <taxon>Lophotrochozoa</taxon>
        <taxon>Mollusca</taxon>
        <taxon>Gastropoda</taxon>
        <taxon>Heterobranchia</taxon>
        <taxon>Euthyneura</taxon>
        <taxon>Panpulmonata</taxon>
        <taxon>Sacoglossa</taxon>
        <taxon>Placobranchoidea</taxon>
        <taxon>Plakobranchidae</taxon>
        <taxon>Plakobranchus</taxon>
    </lineage>
</organism>
<evidence type="ECO:0000313" key="2">
    <source>
        <dbReference type="EMBL" id="GFO35748.1"/>
    </source>
</evidence>
<feature type="compositionally biased region" description="Polar residues" evidence="1">
    <location>
        <begin position="81"/>
        <end position="91"/>
    </location>
</feature>